<dbReference type="CDD" id="cd00109">
    <property type="entry name" value="Kunitz-type"/>
    <property type="match status" value="2"/>
</dbReference>
<evidence type="ECO:0000256" key="2">
    <source>
        <dbReference type="ARBA" id="ARBA00022525"/>
    </source>
</evidence>
<evidence type="ECO:0000259" key="6">
    <source>
        <dbReference type="PROSITE" id="PS50279"/>
    </source>
</evidence>
<name>A0A183B705_9TREM</name>
<dbReference type="PANTHER" id="PTHR10083:SF376">
    <property type="entry name" value="SERINE PEPTIDASE INHIBITOR, KUNITZ TYPE, 3"/>
    <property type="match status" value="1"/>
</dbReference>
<keyword evidence="4" id="KW-0722">Serine protease inhibitor</keyword>
<dbReference type="PANTHER" id="PTHR10083">
    <property type="entry name" value="KUNITZ-TYPE PROTEASE INHIBITOR-RELATED"/>
    <property type="match status" value="1"/>
</dbReference>
<dbReference type="Gene3D" id="4.10.410.10">
    <property type="entry name" value="Pancreatic trypsin inhibitor Kunitz domain"/>
    <property type="match status" value="2"/>
</dbReference>
<keyword evidence="5" id="KW-1015">Disulfide bond</keyword>
<evidence type="ECO:0000313" key="7">
    <source>
        <dbReference type="WBParaSite" id="ECPE_0001503001-mRNA-1"/>
    </source>
</evidence>
<dbReference type="InterPro" id="IPR050098">
    <property type="entry name" value="TFPI/VKTCI-like"/>
</dbReference>
<evidence type="ECO:0000256" key="3">
    <source>
        <dbReference type="ARBA" id="ARBA00022690"/>
    </source>
</evidence>
<dbReference type="GO" id="GO:0004867">
    <property type="term" value="F:serine-type endopeptidase inhibitor activity"/>
    <property type="evidence" value="ECO:0007669"/>
    <property type="project" value="UniProtKB-KW"/>
</dbReference>
<evidence type="ECO:0000256" key="4">
    <source>
        <dbReference type="ARBA" id="ARBA00022900"/>
    </source>
</evidence>
<comment type="subcellular location">
    <subcellularLocation>
        <location evidence="1">Secreted</location>
    </subcellularLocation>
</comment>
<dbReference type="SUPFAM" id="SSF57362">
    <property type="entry name" value="BPTI-like"/>
    <property type="match status" value="2"/>
</dbReference>
<dbReference type="InterPro" id="IPR036880">
    <property type="entry name" value="Kunitz_BPTI_sf"/>
</dbReference>
<dbReference type="InterPro" id="IPR020901">
    <property type="entry name" value="Prtase_inh_Kunz-CS"/>
</dbReference>
<evidence type="ECO:0000256" key="5">
    <source>
        <dbReference type="ARBA" id="ARBA00023157"/>
    </source>
</evidence>
<evidence type="ECO:0000256" key="1">
    <source>
        <dbReference type="ARBA" id="ARBA00004613"/>
    </source>
</evidence>
<feature type="domain" description="BPTI/Kunitz inhibitor" evidence="6">
    <location>
        <begin position="64"/>
        <end position="113"/>
    </location>
</feature>
<accession>A0A183B705</accession>
<dbReference type="GO" id="GO:0005615">
    <property type="term" value="C:extracellular space"/>
    <property type="evidence" value="ECO:0007669"/>
    <property type="project" value="TreeGrafter"/>
</dbReference>
<dbReference type="AlphaFoldDB" id="A0A183B705"/>
<dbReference type="PROSITE" id="PS50279">
    <property type="entry name" value="BPTI_KUNITZ_2"/>
    <property type="match status" value="2"/>
</dbReference>
<feature type="domain" description="BPTI/Kunitz inhibitor" evidence="6">
    <location>
        <begin position="196"/>
        <end position="246"/>
    </location>
</feature>
<sequence>LLSFWSNPLCVPYLYAEEIKVRCISDLLNRRRHNRRFLCNSSSVPSSISLSIINSNNCFSTERCMLRPDHGLCKAYLTRYAYNCATDECEEFIYGGCGGNRNNFRTRNCSSGCPTGFVDVQTPISYLYPVFLMTRFLLRIVEWLNCRSMHSTLHRQSDVTTASQTSRITLRFVKLFHLVMNVIVHFLQTYFYLGQCLLPRDPGMCLAVIRRWAFNRAKQECEEFIYGGCGGNRNNFGSQFECQYTCMLVSVVLCVWGLIEGASIHLVSSCMSLIDSTGTQCIEQFVHEEETPEET</sequence>
<dbReference type="PRINTS" id="PR00759">
    <property type="entry name" value="BASICPTASE"/>
</dbReference>
<dbReference type="WBParaSite" id="ECPE_0001503001-mRNA-1">
    <property type="protein sequence ID" value="ECPE_0001503001-mRNA-1"/>
    <property type="gene ID" value="ECPE_0001503001"/>
</dbReference>
<organism evidence="7">
    <name type="scientific">Echinostoma caproni</name>
    <dbReference type="NCBI Taxonomy" id="27848"/>
    <lineage>
        <taxon>Eukaryota</taxon>
        <taxon>Metazoa</taxon>
        <taxon>Spiralia</taxon>
        <taxon>Lophotrochozoa</taxon>
        <taxon>Platyhelminthes</taxon>
        <taxon>Trematoda</taxon>
        <taxon>Digenea</taxon>
        <taxon>Plagiorchiida</taxon>
        <taxon>Echinostomata</taxon>
        <taxon>Echinostomatoidea</taxon>
        <taxon>Echinostomatidae</taxon>
        <taxon>Echinostoma</taxon>
    </lineage>
</organism>
<dbReference type="Pfam" id="PF00014">
    <property type="entry name" value="Kunitz_BPTI"/>
    <property type="match status" value="2"/>
</dbReference>
<dbReference type="InterPro" id="IPR002223">
    <property type="entry name" value="Kunitz_BPTI"/>
</dbReference>
<dbReference type="PROSITE" id="PS00280">
    <property type="entry name" value="BPTI_KUNITZ_1"/>
    <property type="match status" value="1"/>
</dbReference>
<protein>
    <submittedName>
        <fullName evidence="7">Kunitz/Bovine pancreatic trypsin inhibitor domain protein</fullName>
    </submittedName>
</protein>
<proteinExistence type="predicted"/>
<keyword evidence="3" id="KW-0646">Protease inhibitor</keyword>
<dbReference type="SMART" id="SM00131">
    <property type="entry name" value="KU"/>
    <property type="match status" value="2"/>
</dbReference>
<reference evidence="7" key="1">
    <citation type="submission" date="2016-06" db="UniProtKB">
        <authorList>
            <consortium name="WormBaseParasite"/>
        </authorList>
    </citation>
    <scope>IDENTIFICATION</scope>
</reference>
<keyword evidence="2" id="KW-0964">Secreted</keyword>